<dbReference type="Proteomes" id="UP000077069">
    <property type="component" value="Unassembled WGS sequence"/>
</dbReference>
<gene>
    <name evidence="3" type="ORF">CC84DRAFT_764706</name>
</gene>
<evidence type="ECO:0000313" key="3">
    <source>
        <dbReference type="EMBL" id="OAG06446.1"/>
    </source>
</evidence>
<sequence>MARSISELTLGPAIAWSMTASTTIASNDVFSSTSNQPGGTTIHVSTTVFVTLAPSPTPSSTKIIVAPTLPPQSVDQTSVFPESFNTTNTARTAPSTSPSSSSPSSPSSSFPPSLVSSPGFTPPTAYKPASEFIIGVSVGGTVFLCAIVLITIILIRKRRNRIVRKKEEAQQFEVQPQPQLPVVDLDTKPAVPELESPREVRSYELPSPVLEVGRSEGRKIGREDEGWGSRC</sequence>
<evidence type="ECO:0000256" key="2">
    <source>
        <dbReference type="SAM" id="Phobius"/>
    </source>
</evidence>
<organism evidence="3 4">
    <name type="scientific">Paraphaeosphaeria sporulosa</name>
    <dbReference type="NCBI Taxonomy" id="1460663"/>
    <lineage>
        <taxon>Eukaryota</taxon>
        <taxon>Fungi</taxon>
        <taxon>Dikarya</taxon>
        <taxon>Ascomycota</taxon>
        <taxon>Pezizomycotina</taxon>
        <taxon>Dothideomycetes</taxon>
        <taxon>Pleosporomycetidae</taxon>
        <taxon>Pleosporales</taxon>
        <taxon>Massarineae</taxon>
        <taxon>Didymosphaeriaceae</taxon>
        <taxon>Paraphaeosphaeria</taxon>
    </lineage>
</organism>
<evidence type="ECO:0000256" key="1">
    <source>
        <dbReference type="SAM" id="MobiDB-lite"/>
    </source>
</evidence>
<dbReference type="EMBL" id="KV441552">
    <property type="protein sequence ID" value="OAG06446.1"/>
    <property type="molecule type" value="Genomic_DNA"/>
</dbReference>
<name>A0A177CGG1_9PLEO</name>
<evidence type="ECO:0000313" key="4">
    <source>
        <dbReference type="Proteomes" id="UP000077069"/>
    </source>
</evidence>
<reference evidence="3 4" key="1">
    <citation type="submission" date="2016-05" db="EMBL/GenBank/DDBJ databases">
        <title>Comparative analysis of secretome profiles of manganese(II)-oxidizing ascomycete fungi.</title>
        <authorList>
            <consortium name="DOE Joint Genome Institute"/>
            <person name="Zeiner C.A."/>
            <person name="Purvine S.O."/>
            <person name="Zink E.M."/>
            <person name="Wu S."/>
            <person name="Pasa-Tolic L."/>
            <person name="Chaput D.L."/>
            <person name="Haridas S."/>
            <person name="Grigoriev I.V."/>
            <person name="Santelli C.M."/>
            <person name="Hansel C.M."/>
        </authorList>
    </citation>
    <scope>NUCLEOTIDE SEQUENCE [LARGE SCALE GENOMIC DNA]</scope>
    <source>
        <strain evidence="3 4">AP3s5-JAC2a</strain>
    </source>
</reference>
<keyword evidence="4" id="KW-1185">Reference proteome</keyword>
<keyword evidence="2" id="KW-0812">Transmembrane</keyword>
<feature type="transmembrane region" description="Helical" evidence="2">
    <location>
        <begin position="132"/>
        <end position="155"/>
    </location>
</feature>
<dbReference type="RefSeq" id="XP_018036811.1">
    <property type="nucleotide sequence ID" value="XM_018187358.1"/>
</dbReference>
<protein>
    <recommendedName>
        <fullName evidence="5">Mid2 domain-containing protein</fullName>
    </recommendedName>
</protein>
<dbReference type="OrthoDB" id="10505586at2759"/>
<keyword evidence="2" id="KW-1133">Transmembrane helix</keyword>
<proteinExistence type="predicted"/>
<accession>A0A177CGG1</accession>
<keyword evidence="2" id="KW-0472">Membrane</keyword>
<dbReference type="InParanoid" id="A0A177CGG1"/>
<evidence type="ECO:0008006" key="5">
    <source>
        <dbReference type="Google" id="ProtNLM"/>
    </source>
</evidence>
<feature type="compositionally biased region" description="Low complexity" evidence="1">
    <location>
        <begin position="94"/>
        <end position="117"/>
    </location>
</feature>
<dbReference type="GeneID" id="28770844"/>
<feature type="region of interest" description="Disordered" evidence="1">
    <location>
        <begin position="85"/>
        <end position="117"/>
    </location>
</feature>
<dbReference type="AlphaFoldDB" id="A0A177CGG1"/>